<reference evidence="2" key="1">
    <citation type="submission" date="2017-02" db="EMBL/GenBank/DDBJ databases">
        <authorList>
            <person name="Varghese N."/>
            <person name="Submissions S."/>
        </authorList>
    </citation>
    <scope>NUCLEOTIDE SEQUENCE [LARGE SCALE GENOMIC DNA]</scope>
    <source>
        <strain evidence="2">ATCC 27094</strain>
    </source>
</reference>
<keyword evidence="2" id="KW-1185">Reference proteome</keyword>
<evidence type="ECO:0000313" key="2">
    <source>
        <dbReference type="Proteomes" id="UP000190092"/>
    </source>
</evidence>
<protein>
    <submittedName>
        <fullName evidence="1">Uncharacterized protein</fullName>
    </submittedName>
</protein>
<organism evidence="1 2">
    <name type="scientific">Enhydrobacter aerosaccus</name>
    <dbReference type="NCBI Taxonomy" id="225324"/>
    <lineage>
        <taxon>Bacteria</taxon>
        <taxon>Pseudomonadati</taxon>
        <taxon>Pseudomonadota</taxon>
        <taxon>Alphaproteobacteria</taxon>
        <taxon>Hyphomicrobiales</taxon>
        <taxon>Enhydrobacter</taxon>
    </lineage>
</organism>
<dbReference type="AlphaFoldDB" id="A0A1T4TP36"/>
<sequence length="47" mass="5261">MLVEVYRPVRHNFSASMLLGDDPIDRPHEASVTLVKVLDTMAPAIVR</sequence>
<dbReference type="EMBL" id="FUWJ01000025">
    <property type="protein sequence ID" value="SKA42068.1"/>
    <property type="molecule type" value="Genomic_DNA"/>
</dbReference>
<dbReference type="RefSeq" id="WP_170921268.1">
    <property type="nucleotide sequence ID" value="NZ_FUWJ01000025.1"/>
</dbReference>
<gene>
    <name evidence="1" type="ORF">SAMN02745126_06568</name>
</gene>
<accession>A0A1T4TP36</accession>
<evidence type="ECO:0000313" key="1">
    <source>
        <dbReference type="EMBL" id="SKA42068.1"/>
    </source>
</evidence>
<dbReference type="Proteomes" id="UP000190092">
    <property type="component" value="Unassembled WGS sequence"/>
</dbReference>
<proteinExistence type="predicted"/>
<name>A0A1T4TP36_9HYPH</name>